<comment type="caution">
    <text evidence="1">The sequence shown here is derived from an EMBL/GenBank/DDBJ whole genome shotgun (WGS) entry which is preliminary data.</text>
</comment>
<organism evidence="1 2">
    <name type="scientific">Pseudoalteromonas luteoviolacea (strain 2ta16)</name>
    <dbReference type="NCBI Taxonomy" id="1353533"/>
    <lineage>
        <taxon>Bacteria</taxon>
        <taxon>Pseudomonadati</taxon>
        <taxon>Pseudomonadota</taxon>
        <taxon>Gammaproteobacteria</taxon>
        <taxon>Alteromonadales</taxon>
        <taxon>Pseudoalteromonadaceae</taxon>
        <taxon>Pseudoalteromonas</taxon>
    </lineage>
</organism>
<dbReference type="InterPro" id="IPR007833">
    <property type="entry name" value="Capsule_polysaccharide_synth"/>
</dbReference>
<reference evidence="1 2" key="1">
    <citation type="submission" date="2013-07" db="EMBL/GenBank/DDBJ databases">
        <title>Draft genome sequence of Pseudoalteromonas luteoviolacea 2ta16.</title>
        <authorList>
            <person name="Allen E.E."/>
            <person name="Azam F."/>
            <person name="Podell S."/>
        </authorList>
    </citation>
    <scope>NUCLEOTIDE SEQUENCE [LARGE SCALE GENOMIC DNA]</scope>
    <source>
        <strain evidence="1 2">2ta16</strain>
    </source>
</reference>
<dbReference type="SUPFAM" id="SSF53756">
    <property type="entry name" value="UDP-Glycosyltransferase/glycogen phosphorylase"/>
    <property type="match status" value="1"/>
</dbReference>
<dbReference type="RefSeq" id="WP_023397349.1">
    <property type="nucleotide sequence ID" value="NZ_AUSV01000006.1"/>
</dbReference>
<proteinExistence type="predicted"/>
<name>V4HWB5_PSEL2</name>
<dbReference type="Pfam" id="PF05159">
    <property type="entry name" value="Capsule_synth"/>
    <property type="match status" value="1"/>
</dbReference>
<evidence type="ECO:0000313" key="2">
    <source>
        <dbReference type="Proteomes" id="UP000017820"/>
    </source>
</evidence>
<evidence type="ECO:0000313" key="1">
    <source>
        <dbReference type="EMBL" id="ESP95110.1"/>
    </source>
</evidence>
<dbReference type="PATRIC" id="fig|1353533.3.peg.386"/>
<dbReference type="Gene3D" id="3.40.50.12580">
    <property type="match status" value="1"/>
</dbReference>
<dbReference type="InterPro" id="IPR043148">
    <property type="entry name" value="TagF_C"/>
</dbReference>
<dbReference type="AlphaFoldDB" id="V4HWB5"/>
<dbReference type="GO" id="GO:0015774">
    <property type="term" value="P:polysaccharide transport"/>
    <property type="evidence" value="ECO:0007669"/>
    <property type="project" value="InterPro"/>
</dbReference>
<dbReference type="Proteomes" id="UP000017820">
    <property type="component" value="Unassembled WGS sequence"/>
</dbReference>
<accession>V4HWB5</accession>
<gene>
    <name evidence="1" type="ORF">PL2TA16_04366</name>
</gene>
<sequence>MPKVLYLDNFNNFDFFLELSKQAHDIDMDFIVFNNLKDAVVKKTDSQSFILKANMTKTPKCNAITDQEFRIAIKNDRLLGLLPEKLSLRLMKGYVSQLEEILDAKQYDIVLGEISWALEYLAFLLCERKGIKYRHLLNLPLPEVKAVAFDADHSMASLKECANCASDSSFEISYQSMCVRVKECFEKGNIPMNYKPLISSDYREWKPLWWLSALSYHSNKRTYAPLYEKRAVSLKEALNVSNKKVLYFPLHVQPESTPDYVSPYYSDQFELIARVSEQLGDEFVILVKEHPNKFSPRSVKGFERLMRIKNVIFLSLSENAKDIMEKADLVLTIAGTSCLEAVNMRKPSVAFSNIYYTDLPGVFDGRQALEKNQLKLLLETALEHTEFSDNANGLVEEFGVTGFVHDPALFPELFESQNLKAVEDLIVHLCENRVDS</sequence>
<protein>
    <submittedName>
        <fullName evidence="1">Capsule polysaccharide export protein</fullName>
    </submittedName>
</protein>
<dbReference type="GO" id="GO:0000271">
    <property type="term" value="P:polysaccharide biosynthetic process"/>
    <property type="evidence" value="ECO:0007669"/>
    <property type="project" value="InterPro"/>
</dbReference>
<dbReference type="EMBL" id="AUSV01000006">
    <property type="protein sequence ID" value="ESP95110.1"/>
    <property type="molecule type" value="Genomic_DNA"/>
</dbReference>